<dbReference type="Gene3D" id="3.10.20.70">
    <property type="entry name" value="Glutamine synthetase, N-terminal domain"/>
    <property type="match status" value="1"/>
</dbReference>
<evidence type="ECO:0000256" key="2">
    <source>
        <dbReference type="ARBA" id="ARBA00022598"/>
    </source>
</evidence>
<dbReference type="SUPFAM" id="SSF55931">
    <property type="entry name" value="Glutamine synthetase/guanido kinase"/>
    <property type="match status" value="1"/>
</dbReference>
<evidence type="ECO:0000313" key="7">
    <source>
        <dbReference type="Proteomes" id="UP000028492"/>
    </source>
</evidence>
<comment type="similarity">
    <text evidence="1 3 4">Belongs to the glutamine synthetase family.</text>
</comment>
<dbReference type="SMART" id="SM01230">
    <property type="entry name" value="Gln-synt_C"/>
    <property type="match status" value="1"/>
</dbReference>
<feature type="domain" description="GS catalytic" evidence="5">
    <location>
        <begin position="120"/>
        <end position="457"/>
    </location>
</feature>
<dbReference type="KEGG" id="aja:AJAP_11325"/>
<evidence type="ECO:0000256" key="1">
    <source>
        <dbReference type="ARBA" id="ARBA00009897"/>
    </source>
</evidence>
<dbReference type="Proteomes" id="UP000028492">
    <property type="component" value="Chromosome"/>
</dbReference>
<dbReference type="AlphaFoldDB" id="A0A075URN6"/>
<organism evidence="6 7">
    <name type="scientific">Amycolatopsis japonica</name>
    <dbReference type="NCBI Taxonomy" id="208439"/>
    <lineage>
        <taxon>Bacteria</taxon>
        <taxon>Bacillati</taxon>
        <taxon>Actinomycetota</taxon>
        <taxon>Actinomycetes</taxon>
        <taxon>Pseudonocardiales</taxon>
        <taxon>Pseudonocardiaceae</taxon>
        <taxon>Amycolatopsis</taxon>
        <taxon>Amycolatopsis japonica group</taxon>
    </lineage>
</organism>
<dbReference type="InterPro" id="IPR014746">
    <property type="entry name" value="Gln_synth/guanido_kin_cat_dom"/>
</dbReference>
<dbReference type="InterPro" id="IPR008146">
    <property type="entry name" value="Gln_synth_cat_dom"/>
</dbReference>
<evidence type="ECO:0000256" key="3">
    <source>
        <dbReference type="PROSITE-ProRule" id="PRU01331"/>
    </source>
</evidence>
<evidence type="ECO:0000313" key="6">
    <source>
        <dbReference type="EMBL" id="AIG75154.1"/>
    </source>
</evidence>
<dbReference type="EMBL" id="CP008953">
    <property type="protein sequence ID" value="AIG75154.1"/>
    <property type="molecule type" value="Genomic_DNA"/>
</dbReference>
<evidence type="ECO:0000259" key="5">
    <source>
        <dbReference type="PROSITE" id="PS51987"/>
    </source>
</evidence>
<proteinExistence type="inferred from homology"/>
<dbReference type="InterPro" id="IPR036651">
    <property type="entry name" value="Gln_synt_N_sf"/>
</dbReference>
<dbReference type="PANTHER" id="PTHR43785:SF12">
    <property type="entry name" value="TYPE-1 GLUTAMINE SYNTHETASE 2"/>
    <property type="match status" value="1"/>
</dbReference>
<protein>
    <recommendedName>
        <fullName evidence="5">GS catalytic domain-containing protein</fullName>
    </recommendedName>
</protein>
<dbReference type="eggNOG" id="COG0174">
    <property type="taxonomic scope" value="Bacteria"/>
</dbReference>
<dbReference type="Pfam" id="PF00120">
    <property type="entry name" value="Gln-synt_C"/>
    <property type="match status" value="1"/>
</dbReference>
<name>A0A075URN6_9PSEU</name>
<dbReference type="PROSITE" id="PS51987">
    <property type="entry name" value="GS_CATALYTIC"/>
    <property type="match status" value="1"/>
</dbReference>
<dbReference type="GO" id="GO:0006542">
    <property type="term" value="P:glutamine biosynthetic process"/>
    <property type="evidence" value="ECO:0007669"/>
    <property type="project" value="InterPro"/>
</dbReference>
<gene>
    <name evidence="6" type="ORF">AJAP_11325</name>
</gene>
<accession>A0A075URN6</accession>
<dbReference type="STRING" id="208439.AJAP_11325"/>
<reference evidence="6 7" key="1">
    <citation type="journal article" date="2014" name="J. Biotechnol.">
        <title>Complete genome sequence of the actinobacterium Amycolatopsis japonica MG417-CF17(T) (=DSM 44213T) producing (S,S)-N,N'-ethylenediaminedisuccinic acid.</title>
        <authorList>
            <person name="Stegmann E."/>
            <person name="Albersmeier A."/>
            <person name="Spohn M."/>
            <person name="Gert H."/>
            <person name="Weber T."/>
            <person name="Wohlleben W."/>
            <person name="Kalinowski J."/>
            <person name="Ruckert C."/>
        </authorList>
    </citation>
    <scope>NUCLEOTIDE SEQUENCE [LARGE SCALE GENOMIC DNA]</scope>
    <source>
        <strain evidence="7">MG417-CF17 (DSM 44213)</strain>
    </source>
</reference>
<evidence type="ECO:0000256" key="4">
    <source>
        <dbReference type="RuleBase" id="RU000384"/>
    </source>
</evidence>
<dbReference type="PANTHER" id="PTHR43785">
    <property type="entry name" value="GAMMA-GLUTAMYLPUTRESCINE SYNTHETASE"/>
    <property type="match status" value="1"/>
</dbReference>
<dbReference type="HOGENOM" id="CLU_017290_6_0_11"/>
<keyword evidence="7" id="KW-1185">Reference proteome</keyword>
<keyword evidence="2" id="KW-0436">Ligase</keyword>
<dbReference type="Gene3D" id="3.30.590.10">
    <property type="entry name" value="Glutamine synthetase/guanido kinase, catalytic domain"/>
    <property type="match status" value="1"/>
</dbReference>
<sequence length="457" mass="48759">MVNREALTARATALTGELRARGVELVALTFVDNAGIARVKAVPLRKLPSAAAWGVGASNSFDFFGFDDIITGGEHSLGPVGDLRLHPDLDALTVLAGQPGWAWAPVTKLDQEGEPHPQDPRALLTTAVDRLAARGHRARMSFEIEWVITSADAPDDAKSATAGPAYGYARLSERADYLRALVSTLDQQGVGVEQIHPEYADGQFELSVAAADPVRAADIAVLTKETIRALSHRHGLKASFTPKFAPAGVGNGGHVHLSVWDGARNLFSGGERVFGLTPLAESFSAGILKRLPALHAIGAPSVVSYLRLEPHHWAGVYTAWGLENRETPLRLVRGVAGNRASAANLEVKCFDLTANPYLLAAALLFAGMAGADEEASLPEPLDVDPGVLTEEERAARGVERLPQRLADAVAAFEADKDLAAAFGAPLATTIVDVRRAEIERFADASPEEITEAQRWRH</sequence>
<dbReference type="SUPFAM" id="SSF54368">
    <property type="entry name" value="Glutamine synthetase, N-terminal domain"/>
    <property type="match status" value="1"/>
</dbReference>
<dbReference type="GO" id="GO:0004356">
    <property type="term" value="F:glutamine synthetase activity"/>
    <property type="evidence" value="ECO:0007669"/>
    <property type="project" value="InterPro"/>
</dbReference>
<dbReference type="RefSeq" id="WP_038510398.1">
    <property type="nucleotide sequence ID" value="NZ_CP008953.1"/>
</dbReference>